<feature type="non-terminal residue" evidence="3">
    <location>
        <position position="288"/>
    </location>
</feature>
<keyword evidence="1" id="KW-1133">Transmembrane helix</keyword>
<dbReference type="InterPro" id="IPR019430">
    <property type="entry name" value="7TM_GPCR_serpentine_rcpt_Srx"/>
</dbReference>
<feature type="transmembrane region" description="Helical" evidence="1">
    <location>
        <begin position="101"/>
        <end position="132"/>
    </location>
</feature>
<reference evidence="3" key="1">
    <citation type="submission" date="2023-06" db="EMBL/GenBank/DDBJ databases">
        <authorList>
            <person name="Delattre M."/>
        </authorList>
    </citation>
    <scope>NUCLEOTIDE SEQUENCE</scope>
    <source>
        <strain evidence="3">AF72</strain>
    </source>
</reference>
<keyword evidence="4" id="KW-1185">Reference proteome</keyword>
<dbReference type="Proteomes" id="UP001177023">
    <property type="component" value="Unassembled WGS sequence"/>
</dbReference>
<organism evidence="3 4">
    <name type="scientific">Mesorhabditis spiculigera</name>
    <dbReference type="NCBI Taxonomy" id="96644"/>
    <lineage>
        <taxon>Eukaryota</taxon>
        <taxon>Metazoa</taxon>
        <taxon>Ecdysozoa</taxon>
        <taxon>Nematoda</taxon>
        <taxon>Chromadorea</taxon>
        <taxon>Rhabditida</taxon>
        <taxon>Rhabditina</taxon>
        <taxon>Rhabditomorpha</taxon>
        <taxon>Rhabditoidea</taxon>
        <taxon>Rhabditidae</taxon>
        <taxon>Mesorhabditinae</taxon>
        <taxon>Mesorhabditis</taxon>
    </lineage>
</organism>
<keyword evidence="1" id="KW-0472">Membrane</keyword>
<comment type="caution">
    <text evidence="3">The sequence shown here is derived from an EMBL/GenBank/DDBJ whole genome shotgun (WGS) entry which is preliminary data.</text>
</comment>
<dbReference type="Pfam" id="PF10328">
    <property type="entry name" value="7TM_GPCR_Srx"/>
    <property type="match status" value="1"/>
</dbReference>
<sequence length="288" mass="32870">MELHGQLSIYDAVEIVIAICIIVFDLYLIAKISSNKRSVPVFVVLKIFIISDVFDQFGRLPHDYLAEWFEEEVFRKWAESLIHFSSLAFPVRYRNLKSVHILGVILVLCILPTVYTIVQFTACCGFIFHIPYFYWDFDETKDSYMAMQISTWVLQGIAAASLILADLYLIYKLRVARQTKTLDRQNVPVASAPTITANLSGEMSVTRAGSQVNIINPQAARSRRTRFTPETKLAFAFIYFSVGFGLANVSFYVLINKVGFIISLCQWISTIVEYTKYIGYLSSIRTKL</sequence>
<gene>
    <name evidence="3" type="ORF">MSPICULIGERA_LOCUS12969</name>
</gene>
<feature type="transmembrane region" description="Helical" evidence="1">
    <location>
        <begin position="233"/>
        <end position="255"/>
    </location>
</feature>
<dbReference type="AlphaFoldDB" id="A0AA36CTA8"/>
<evidence type="ECO:0000313" key="4">
    <source>
        <dbReference type="Proteomes" id="UP001177023"/>
    </source>
</evidence>
<feature type="domain" description="7TM GPCR serpentine receptor class x (Srx)" evidence="2">
    <location>
        <begin position="84"/>
        <end position="181"/>
    </location>
</feature>
<evidence type="ECO:0000313" key="3">
    <source>
        <dbReference type="EMBL" id="CAJ0574638.1"/>
    </source>
</evidence>
<keyword evidence="1" id="KW-0812">Transmembrane</keyword>
<evidence type="ECO:0000259" key="2">
    <source>
        <dbReference type="Pfam" id="PF10328"/>
    </source>
</evidence>
<evidence type="ECO:0000256" key="1">
    <source>
        <dbReference type="SAM" id="Phobius"/>
    </source>
</evidence>
<feature type="transmembrane region" description="Helical" evidence="1">
    <location>
        <begin position="12"/>
        <end position="30"/>
    </location>
</feature>
<name>A0AA36CTA8_9BILA</name>
<accession>A0AA36CTA8</accession>
<protein>
    <recommendedName>
        <fullName evidence="2">7TM GPCR serpentine receptor class x (Srx) domain-containing protein</fullName>
    </recommendedName>
</protein>
<dbReference type="EMBL" id="CATQJA010002632">
    <property type="protein sequence ID" value="CAJ0574638.1"/>
    <property type="molecule type" value="Genomic_DNA"/>
</dbReference>
<feature type="transmembrane region" description="Helical" evidence="1">
    <location>
        <begin position="152"/>
        <end position="171"/>
    </location>
</feature>
<proteinExistence type="predicted"/>